<evidence type="ECO:0000256" key="1">
    <source>
        <dbReference type="ARBA" id="ARBA00022630"/>
    </source>
</evidence>
<accession>A0A5C5FVD6</accession>
<name>A0A5C5FVD6_9BASI</name>
<dbReference type="SUPFAM" id="SSF51905">
    <property type="entry name" value="FAD/NAD(P)-binding domain"/>
    <property type="match status" value="1"/>
</dbReference>
<reference evidence="5 6" key="1">
    <citation type="submission" date="2019-03" db="EMBL/GenBank/DDBJ databases">
        <title>Rhodosporidium diobovatum UCD-FST 08-225 genome sequencing, assembly, and annotation.</title>
        <authorList>
            <person name="Fakankun I.U."/>
            <person name="Fristensky B."/>
            <person name="Levin D.B."/>
        </authorList>
    </citation>
    <scope>NUCLEOTIDE SEQUENCE [LARGE SCALE GENOMIC DNA]</scope>
    <source>
        <strain evidence="5 6">UCD-FST 08-225</strain>
    </source>
</reference>
<dbReference type="InterPro" id="IPR002938">
    <property type="entry name" value="FAD-bd"/>
</dbReference>
<dbReference type="Pfam" id="PF00743">
    <property type="entry name" value="FMO-like"/>
    <property type="match status" value="1"/>
</dbReference>
<dbReference type="PANTHER" id="PTHR43539">
    <property type="entry name" value="FLAVIN-BINDING MONOOXYGENASE-LIKE PROTEIN (AFU_ORTHOLOGUE AFUA_4G09220)"/>
    <property type="match status" value="1"/>
</dbReference>
<dbReference type="Pfam" id="PF01494">
    <property type="entry name" value="FAD_binding_3"/>
    <property type="match status" value="1"/>
</dbReference>
<dbReference type="GO" id="GO:0050661">
    <property type="term" value="F:NADP binding"/>
    <property type="evidence" value="ECO:0007669"/>
    <property type="project" value="InterPro"/>
</dbReference>
<dbReference type="Gene3D" id="3.50.50.60">
    <property type="entry name" value="FAD/NAD(P)-binding domain"/>
    <property type="match status" value="2"/>
</dbReference>
<organism evidence="5 6">
    <name type="scientific">Rhodotorula diobovata</name>
    <dbReference type="NCBI Taxonomy" id="5288"/>
    <lineage>
        <taxon>Eukaryota</taxon>
        <taxon>Fungi</taxon>
        <taxon>Dikarya</taxon>
        <taxon>Basidiomycota</taxon>
        <taxon>Pucciniomycotina</taxon>
        <taxon>Microbotryomycetes</taxon>
        <taxon>Sporidiobolales</taxon>
        <taxon>Sporidiobolaceae</taxon>
        <taxon>Rhodotorula</taxon>
    </lineage>
</organism>
<dbReference type="PANTHER" id="PTHR43539:SF68">
    <property type="entry name" value="FLAVIN-BINDING MONOOXYGENASE-LIKE PROTEIN (AFU_ORTHOLOGUE AFUA_4G09220)"/>
    <property type="match status" value="1"/>
</dbReference>
<comment type="caution">
    <text evidence="5">The sequence shown here is derived from an EMBL/GenBank/DDBJ whole genome shotgun (WGS) entry which is preliminary data.</text>
</comment>
<sequence length="634" mass="71345">MPPSADVQTQPTSVIDTLKQSIAHVESVLPSASKGRTSNSPADIAQAFCNSIQAAFDAKDVDGIERHFTEDGNWRDILTIDFDMNSLKRSKGEIKQHLDKYGVPAIQNLKVIKPHDAVFNEAANWLQAFTTFETDEARGKGFLRLRETSAGSGDYRAFTFFTTLWEIKGHEEFAGHRRPLGAEHGTHDSSENWLDRRHKQIRFEDADPAVLIVGGGQNGLMLAARLGAIGVKTLVVEKNGRVGDSWRKRYHTLCLHDPIWADHFAYMQFPKTWPIYTPKDKLANYMEEYTSQMELNIWLKSTIERNPTYDEQTKQWTVRVVREGEEDRVMRVNHLVLASGFSGEPRMPSFPRDEFKGYITHSSGHGGCHGQDWKGKKAVVIGCCNSGHDIAADFYEHGLDTTIVQRSSTYVMSSQHGIPGLLNGVYEEDGPPTDDADIMLTSLPIDLLAEFHVEATKQIAIKDKPLLDDLEKAGFKLNRYPAGLFIKYFRDGGGYYIDVGCSRLIADGKIKIKQGVEVEKLTENGVLFKDGTHIEADMIVMATGYTSQRETVRRIISDDVADRLGSVWGADAQGEIPGVWRYSGVPRFWLQSGNLFQARCFSKHLAMQIHMIELGMRDHKPDAVKYKHVHDPRF</sequence>
<keyword evidence="6" id="KW-1185">Reference proteome</keyword>
<feature type="domain" description="FAD-binding" evidence="4">
    <location>
        <begin position="209"/>
        <end position="240"/>
    </location>
</feature>
<dbReference type="AlphaFoldDB" id="A0A5C5FVD6"/>
<dbReference type="STRING" id="5288.A0A5C5FVD6"/>
<evidence type="ECO:0000259" key="4">
    <source>
        <dbReference type="Pfam" id="PF01494"/>
    </source>
</evidence>
<dbReference type="GO" id="GO:0004499">
    <property type="term" value="F:N,N-dimethylaniline monooxygenase activity"/>
    <property type="evidence" value="ECO:0007669"/>
    <property type="project" value="InterPro"/>
</dbReference>
<gene>
    <name evidence="5" type="ORF">DMC30DRAFT_266342</name>
</gene>
<evidence type="ECO:0000256" key="3">
    <source>
        <dbReference type="ARBA" id="ARBA00023002"/>
    </source>
</evidence>
<keyword evidence="2" id="KW-0274">FAD</keyword>
<keyword evidence="3" id="KW-0560">Oxidoreductase</keyword>
<dbReference type="InterPro" id="IPR020946">
    <property type="entry name" value="Flavin_mOase-like"/>
</dbReference>
<evidence type="ECO:0000313" key="6">
    <source>
        <dbReference type="Proteomes" id="UP000311382"/>
    </source>
</evidence>
<dbReference type="OrthoDB" id="74360at2759"/>
<keyword evidence="1" id="KW-0285">Flavoprotein</keyword>
<dbReference type="InterPro" id="IPR050982">
    <property type="entry name" value="Auxin_biosynth/cation_transpt"/>
</dbReference>
<evidence type="ECO:0000256" key="2">
    <source>
        <dbReference type="ARBA" id="ARBA00022827"/>
    </source>
</evidence>
<dbReference type="Proteomes" id="UP000311382">
    <property type="component" value="Unassembled WGS sequence"/>
</dbReference>
<dbReference type="EMBL" id="SOZI01000073">
    <property type="protein sequence ID" value="TNY20206.1"/>
    <property type="molecule type" value="Genomic_DNA"/>
</dbReference>
<keyword evidence="5" id="KW-0503">Monooxygenase</keyword>
<proteinExistence type="predicted"/>
<dbReference type="GO" id="GO:0071949">
    <property type="term" value="F:FAD binding"/>
    <property type="evidence" value="ECO:0007669"/>
    <property type="project" value="InterPro"/>
</dbReference>
<protein>
    <submittedName>
        <fullName evidence="5">Dimethylaniline monooxygenase</fullName>
    </submittedName>
</protein>
<evidence type="ECO:0000313" key="5">
    <source>
        <dbReference type="EMBL" id="TNY20206.1"/>
    </source>
</evidence>
<dbReference type="InterPro" id="IPR036188">
    <property type="entry name" value="FAD/NAD-bd_sf"/>
</dbReference>